<dbReference type="RefSeq" id="WP_370695974.1">
    <property type="nucleotide sequence ID" value="NZ_CYSF01000017.1"/>
</dbReference>
<dbReference type="STRING" id="340021.TM5383_02915"/>
<accession>A0A0P1GSG1</accession>
<gene>
    <name evidence="2" type="ORF">TM5383_02915</name>
</gene>
<sequence>MPLYEYKVVPAPNKGQKAKGVKTAPARFALAIESALNTLAAEGWEYLRAETLPSEERSGLTSTQVNDRALLIFRRAMPELGQTSPSDTQQTDALRDRVAQLMDQPDIAEQQAARDD</sequence>
<evidence type="ECO:0000256" key="1">
    <source>
        <dbReference type="SAM" id="MobiDB-lite"/>
    </source>
</evidence>
<dbReference type="Proteomes" id="UP000051681">
    <property type="component" value="Unassembled WGS sequence"/>
</dbReference>
<dbReference type="AlphaFoldDB" id="A0A0P1GSG1"/>
<feature type="region of interest" description="Disordered" evidence="1">
    <location>
        <begin position="76"/>
        <end position="95"/>
    </location>
</feature>
<organism evidence="2 3">
    <name type="scientific">Thalassovita mediterranea</name>
    <dbReference type="NCBI Taxonomy" id="340021"/>
    <lineage>
        <taxon>Bacteria</taxon>
        <taxon>Pseudomonadati</taxon>
        <taxon>Pseudomonadota</taxon>
        <taxon>Alphaproteobacteria</taxon>
        <taxon>Rhodobacterales</taxon>
        <taxon>Roseobacteraceae</taxon>
        <taxon>Thalassovita</taxon>
    </lineage>
</organism>
<proteinExistence type="predicted"/>
<protein>
    <recommendedName>
        <fullName evidence="4">DUF4177 domain-containing protein</fullName>
    </recommendedName>
</protein>
<reference evidence="2 3" key="1">
    <citation type="submission" date="2015-09" db="EMBL/GenBank/DDBJ databases">
        <authorList>
            <consortium name="Swine Surveillance"/>
        </authorList>
    </citation>
    <scope>NUCLEOTIDE SEQUENCE [LARGE SCALE GENOMIC DNA]</scope>
    <source>
        <strain evidence="2 3">CECT 8383</strain>
    </source>
</reference>
<evidence type="ECO:0000313" key="2">
    <source>
        <dbReference type="EMBL" id="CUH85681.1"/>
    </source>
</evidence>
<evidence type="ECO:0000313" key="3">
    <source>
        <dbReference type="Proteomes" id="UP000051681"/>
    </source>
</evidence>
<keyword evidence="3" id="KW-1185">Reference proteome</keyword>
<name>A0A0P1GSG1_9RHOB</name>
<dbReference type="EMBL" id="CYSF01000017">
    <property type="protein sequence ID" value="CUH85681.1"/>
    <property type="molecule type" value="Genomic_DNA"/>
</dbReference>
<feature type="compositionally biased region" description="Polar residues" evidence="1">
    <location>
        <begin position="81"/>
        <end position="92"/>
    </location>
</feature>
<evidence type="ECO:0008006" key="4">
    <source>
        <dbReference type="Google" id="ProtNLM"/>
    </source>
</evidence>